<dbReference type="SUPFAM" id="SSF53383">
    <property type="entry name" value="PLP-dependent transferases"/>
    <property type="match status" value="1"/>
</dbReference>
<evidence type="ECO:0008006" key="2">
    <source>
        <dbReference type="Google" id="ProtNLM"/>
    </source>
</evidence>
<sequence length="96" mass="11002">EQKFSQGERDRIIQELGAEGIDCRNYFPPIHLQPFYVEMFGYQKGSFPVAEEISGLTIALPFYNNLAEREVDYICHTLENIISGSITKRNSGKEQD</sequence>
<feature type="non-terminal residue" evidence="1">
    <location>
        <position position="1"/>
    </location>
</feature>
<dbReference type="InterPro" id="IPR015424">
    <property type="entry name" value="PyrdxlP-dep_Trfase"/>
</dbReference>
<dbReference type="GO" id="GO:0030170">
    <property type="term" value="F:pyridoxal phosphate binding"/>
    <property type="evidence" value="ECO:0007669"/>
    <property type="project" value="TreeGrafter"/>
</dbReference>
<protein>
    <recommendedName>
        <fullName evidence="2">DegT/DnrJ/EryC1/StrS aminotransferase family protein</fullName>
    </recommendedName>
</protein>
<evidence type="ECO:0000313" key="1">
    <source>
        <dbReference type="EMBL" id="GAH48358.1"/>
    </source>
</evidence>
<accession>X1HSV2</accession>
<dbReference type="GO" id="GO:0000271">
    <property type="term" value="P:polysaccharide biosynthetic process"/>
    <property type="evidence" value="ECO:0007669"/>
    <property type="project" value="TreeGrafter"/>
</dbReference>
<proteinExistence type="predicted"/>
<dbReference type="Pfam" id="PF01041">
    <property type="entry name" value="DegT_DnrJ_EryC1"/>
    <property type="match status" value="1"/>
</dbReference>
<dbReference type="GO" id="GO:0008483">
    <property type="term" value="F:transaminase activity"/>
    <property type="evidence" value="ECO:0007669"/>
    <property type="project" value="TreeGrafter"/>
</dbReference>
<organism evidence="1">
    <name type="scientific">marine sediment metagenome</name>
    <dbReference type="NCBI Taxonomy" id="412755"/>
    <lineage>
        <taxon>unclassified sequences</taxon>
        <taxon>metagenomes</taxon>
        <taxon>ecological metagenomes</taxon>
    </lineage>
</organism>
<dbReference type="PANTHER" id="PTHR30244:SF39">
    <property type="entry name" value="BLR3650 PROTEIN"/>
    <property type="match status" value="1"/>
</dbReference>
<dbReference type="Gene3D" id="3.90.1150.10">
    <property type="entry name" value="Aspartate Aminotransferase, domain 1"/>
    <property type="match status" value="1"/>
</dbReference>
<dbReference type="InterPro" id="IPR000653">
    <property type="entry name" value="DegT/StrS_aminotransferase"/>
</dbReference>
<dbReference type="AlphaFoldDB" id="X1HSV2"/>
<dbReference type="InterPro" id="IPR015422">
    <property type="entry name" value="PyrdxlP-dep_Trfase_small"/>
</dbReference>
<gene>
    <name evidence="1" type="ORF">S03H2_39325</name>
</gene>
<name>X1HSV2_9ZZZZ</name>
<dbReference type="PANTHER" id="PTHR30244">
    <property type="entry name" value="TRANSAMINASE"/>
    <property type="match status" value="1"/>
</dbReference>
<comment type="caution">
    <text evidence="1">The sequence shown here is derived from an EMBL/GenBank/DDBJ whole genome shotgun (WGS) entry which is preliminary data.</text>
</comment>
<dbReference type="EMBL" id="BARU01024300">
    <property type="protein sequence ID" value="GAH48358.1"/>
    <property type="molecule type" value="Genomic_DNA"/>
</dbReference>
<reference evidence="1" key="1">
    <citation type="journal article" date="2014" name="Front. Microbiol.">
        <title>High frequency of phylogenetically diverse reductive dehalogenase-homologous genes in deep subseafloor sedimentary metagenomes.</title>
        <authorList>
            <person name="Kawai M."/>
            <person name="Futagami T."/>
            <person name="Toyoda A."/>
            <person name="Takaki Y."/>
            <person name="Nishi S."/>
            <person name="Hori S."/>
            <person name="Arai W."/>
            <person name="Tsubouchi T."/>
            <person name="Morono Y."/>
            <person name="Uchiyama I."/>
            <person name="Ito T."/>
            <person name="Fujiyama A."/>
            <person name="Inagaki F."/>
            <person name="Takami H."/>
        </authorList>
    </citation>
    <scope>NUCLEOTIDE SEQUENCE</scope>
    <source>
        <strain evidence="1">Expedition CK06-06</strain>
    </source>
</reference>